<dbReference type="InParanoid" id="A0A3R7EW98"/>
<organism evidence="1 2">
    <name type="scientific">Clonorchis sinensis</name>
    <name type="common">Chinese liver fluke</name>
    <dbReference type="NCBI Taxonomy" id="79923"/>
    <lineage>
        <taxon>Eukaryota</taxon>
        <taxon>Metazoa</taxon>
        <taxon>Spiralia</taxon>
        <taxon>Lophotrochozoa</taxon>
        <taxon>Platyhelminthes</taxon>
        <taxon>Trematoda</taxon>
        <taxon>Digenea</taxon>
        <taxon>Opisthorchiida</taxon>
        <taxon>Opisthorchiata</taxon>
        <taxon>Opisthorchiidae</taxon>
        <taxon>Clonorchis</taxon>
    </lineage>
</organism>
<dbReference type="OrthoDB" id="10312332at2759"/>
<dbReference type="EMBL" id="NIRI02000070">
    <property type="protein sequence ID" value="KAG5442491.1"/>
    <property type="molecule type" value="Genomic_DNA"/>
</dbReference>
<name>A0A3R7EW98_CLOSI</name>
<keyword evidence="2" id="KW-1185">Reference proteome</keyword>
<sequence>MFARLIQKFMINIVLKAEMSIRKTESKSLCTQKVSFVGSGIWDKLQLYTVFPHFKTIDCFHFSVPLITDRPALPGNRITWLLFLTVTAGPLNCCLCLSIWLDSMKIVICRFKVCCSRPSPAVDQTVRHGSNTPNFGEPTPNKAYADTPKEITISDSRAQHSPAFRYYVANWLLSNTLCSTLVPTLHSVSQLSTSDHERLTKQLAVGIHQWMFANGLIFHCLFSFQIYHQTVDKTQLSADCCASVLGSNCERAIIRIFQFVGQLTNSTLKSWCAMIFHKPCHNCGCQALCQQYKLSLSISVWILNCVLIFLPKMFSFAYTTSGAQGSPVGQIILYIIRSFGTSIQTIGILSIIWILWYLQSWIGKAESAIRRASVGNLNAPAITPSTEVCPSLSPPSVTTSERASQQCDDKFKGSAGYLKAKRSLRMVMCEMGLTAVPSVLVDLLEIFRLKVPAWMNEVAADLSLLKTLLDPLLLFYGLRNLREHCLILCASCHVMCQQEGKRGCHSDDFNVVASSTTQQIRELQ</sequence>
<evidence type="ECO:0000313" key="1">
    <source>
        <dbReference type="EMBL" id="KAG5442491.1"/>
    </source>
</evidence>
<comment type="caution">
    <text evidence="1">The sequence shown here is derived from an EMBL/GenBank/DDBJ whole genome shotgun (WGS) entry which is preliminary data.</text>
</comment>
<accession>A0A3R7EW98</accession>
<reference evidence="1 2" key="1">
    <citation type="journal article" date="2018" name="Biotechnol. Adv.">
        <title>Improved genomic resources and new bioinformatic workflow for the carcinogenic parasite Clonorchis sinensis: Biotechnological implications.</title>
        <authorList>
            <person name="Wang D."/>
            <person name="Korhonen P.K."/>
            <person name="Gasser R.B."/>
            <person name="Young N.D."/>
        </authorList>
    </citation>
    <scope>NUCLEOTIDE SEQUENCE [LARGE SCALE GENOMIC DNA]</scope>
    <source>
        <strain evidence="1">Cs-k2</strain>
    </source>
</reference>
<dbReference type="Proteomes" id="UP000286415">
    <property type="component" value="Unassembled WGS sequence"/>
</dbReference>
<reference evidence="1 2" key="2">
    <citation type="journal article" date="2021" name="Genomics">
        <title>High-quality reference genome for Clonorchis sinensis.</title>
        <authorList>
            <person name="Young N.D."/>
            <person name="Stroehlein A.J."/>
            <person name="Kinkar L."/>
            <person name="Wang T."/>
            <person name="Sohn W.M."/>
            <person name="Chang B.C.H."/>
            <person name="Kaur P."/>
            <person name="Weisz D."/>
            <person name="Dudchenko O."/>
            <person name="Aiden E.L."/>
            <person name="Korhonen P.K."/>
            <person name="Gasser R.B."/>
        </authorList>
    </citation>
    <scope>NUCLEOTIDE SEQUENCE [LARGE SCALE GENOMIC DNA]</scope>
    <source>
        <strain evidence="1">Cs-k2</strain>
    </source>
</reference>
<evidence type="ECO:0000313" key="2">
    <source>
        <dbReference type="Proteomes" id="UP000286415"/>
    </source>
</evidence>
<gene>
    <name evidence="1" type="ORF">CSKR_113251</name>
</gene>
<proteinExistence type="predicted"/>
<protein>
    <submittedName>
        <fullName evidence="1">Uncharacterized protein</fullName>
    </submittedName>
</protein>
<dbReference type="AlphaFoldDB" id="A0A3R7EW98"/>